<dbReference type="SMART" id="SM00382">
    <property type="entry name" value="AAA"/>
    <property type="match status" value="1"/>
</dbReference>
<dbReference type="RefSeq" id="WP_173235816.1">
    <property type="nucleotide sequence ID" value="NZ_AP022839.1"/>
</dbReference>
<dbReference type="GO" id="GO:0006260">
    <property type="term" value="P:DNA replication"/>
    <property type="evidence" value="ECO:0007669"/>
    <property type="project" value="TreeGrafter"/>
</dbReference>
<evidence type="ECO:0000313" key="14">
    <source>
        <dbReference type="EMBL" id="BCA95764.1"/>
    </source>
</evidence>
<dbReference type="KEGG" id="lant:TUM19329_06200"/>
<gene>
    <name evidence="5" type="ORF">TUM19329_02650</name>
    <name evidence="6" type="ORF">TUM19329_06200</name>
    <name evidence="7" type="ORF">TUM19329_07220</name>
    <name evidence="8" type="ORF">TUM19329_09570</name>
    <name evidence="9" type="ORF">TUM19329_09740</name>
    <name evidence="10" type="ORF">TUM19329_12080</name>
    <name evidence="11" type="ORF">TUM19329_15340</name>
    <name evidence="12" type="ORF">TUM19329_15590</name>
    <name evidence="13" type="ORF">TUM19329_19250</name>
    <name evidence="14" type="ORF">TUM19329_21250</name>
    <name evidence="15" type="ORF">TUM19329_22010</name>
    <name evidence="16" type="ORF">TUM19329_23410</name>
    <name evidence="17" type="ORF">TUM19329_23520</name>
    <name evidence="18" type="ORF">TUM19329_23740</name>
    <name evidence="19" type="ORF">TUM19329_28800</name>
    <name evidence="20" type="ORF">TUM19329_29540</name>
</gene>
<dbReference type="EMBL" id="AP022839">
    <property type="protein sequence ID" value="BCA95980.1"/>
    <property type="molecule type" value="Genomic_DNA"/>
</dbReference>
<evidence type="ECO:0000256" key="3">
    <source>
        <dbReference type="ARBA" id="ARBA00022840"/>
    </source>
</evidence>
<protein>
    <submittedName>
        <fullName evidence="5">ATPase</fullName>
    </submittedName>
</protein>
<sequence>MPFTKLSELLKILKLQGMLDRLLAYEESKPLVKLTHYEWLSMLLEAEQITRKTRAINYQLSVAKFPVNRNLSQFDFTQHPVNEEEISLLHAGSFVDAGRNIIFVGGTGSGKTHLAIAIATNLIKQGKRACFYNVVDLVNKLEQEKKQVNTGRLANRLQNFDAIVLDELGYLPFSEAGGALLFHLVSKLYEKTSLIITTNLNFGEWPKVFCDTKMTAAMLDRLTHHCSIVETGNESYRFKNRS</sequence>
<dbReference type="EMBL" id="AP022839">
    <property type="protein sequence ID" value="BCA95991.1"/>
    <property type="molecule type" value="Genomic_DNA"/>
</dbReference>
<evidence type="ECO:0000313" key="10">
    <source>
        <dbReference type="EMBL" id="BCA94847.1"/>
    </source>
</evidence>
<dbReference type="EMBL" id="AP022839">
    <property type="protein sequence ID" value="BCA95173.1"/>
    <property type="molecule type" value="Genomic_DNA"/>
</dbReference>
<dbReference type="KEGG" id="lant:TUM19329_23740"/>
<dbReference type="KEGG" id="lant:TUM19329_21250"/>
<evidence type="ECO:0000313" key="5">
    <source>
        <dbReference type="EMBL" id="BCA93904.1"/>
    </source>
</evidence>
<dbReference type="EMBL" id="AP022839">
    <property type="protein sequence ID" value="BCA96593.1"/>
    <property type="molecule type" value="Genomic_DNA"/>
</dbReference>
<comment type="similarity">
    <text evidence="1">Belongs to the IS21/IS1162 putative ATP-binding protein family.</text>
</comment>
<dbReference type="KEGG" id="lant:TUM19329_29540"/>
<evidence type="ECO:0000313" key="15">
    <source>
        <dbReference type="EMBL" id="BCA95840.1"/>
    </source>
</evidence>
<evidence type="ECO:0000313" key="19">
    <source>
        <dbReference type="EMBL" id="BCA96519.1"/>
    </source>
</evidence>
<dbReference type="EMBL" id="AP022839">
    <property type="protein sequence ID" value="BCA96013.1"/>
    <property type="molecule type" value="Genomic_DNA"/>
</dbReference>
<keyword evidence="2" id="KW-0547">Nucleotide-binding</keyword>
<dbReference type="InterPro" id="IPR027417">
    <property type="entry name" value="P-loop_NTPase"/>
</dbReference>
<name>A0A6F8SZP6_9GAMM</name>
<dbReference type="EMBL" id="AP022839">
    <property type="protein sequence ID" value="BCA94361.1"/>
    <property type="molecule type" value="Genomic_DNA"/>
</dbReference>
<dbReference type="AlphaFoldDB" id="A0A6F8SZP6"/>
<evidence type="ECO:0000313" key="6">
    <source>
        <dbReference type="EMBL" id="BCA94259.1"/>
    </source>
</evidence>
<dbReference type="EMBL" id="AP022839">
    <property type="protein sequence ID" value="BCA94847.1"/>
    <property type="molecule type" value="Genomic_DNA"/>
</dbReference>
<dbReference type="GO" id="GO:0005524">
    <property type="term" value="F:ATP binding"/>
    <property type="evidence" value="ECO:0007669"/>
    <property type="project" value="UniProtKB-KW"/>
</dbReference>
<evidence type="ECO:0000313" key="17">
    <source>
        <dbReference type="EMBL" id="BCA95991.1"/>
    </source>
</evidence>
<dbReference type="KEGG" id="lant:TUM19329_07220"/>
<dbReference type="KEGG" id="lant:TUM19329_15340"/>
<dbReference type="EMBL" id="AP022839">
    <property type="protein sequence ID" value="BCA94596.1"/>
    <property type="molecule type" value="Genomic_DNA"/>
</dbReference>
<proteinExistence type="inferred from homology"/>
<dbReference type="KEGG" id="lant:TUM19329_15590"/>
<dbReference type="EMBL" id="AP022839">
    <property type="protein sequence ID" value="BCA94259.1"/>
    <property type="molecule type" value="Genomic_DNA"/>
</dbReference>
<dbReference type="EMBL" id="AP022839">
    <property type="protein sequence ID" value="BCA95840.1"/>
    <property type="molecule type" value="Genomic_DNA"/>
</dbReference>
<dbReference type="EMBL" id="AP022839">
    <property type="protein sequence ID" value="BCA95764.1"/>
    <property type="molecule type" value="Genomic_DNA"/>
</dbReference>
<evidence type="ECO:0000313" key="18">
    <source>
        <dbReference type="EMBL" id="BCA96013.1"/>
    </source>
</evidence>
<evidence type="ECO:0000256" key="1">
    <source>
        <dbReference type="ARBA" id="ARBA00008059"/>
    </source>
</evidence>
<evidence type="ECO:0000313" key="7">
    <source>
        <dbReference type="EMBL" id="BCA94361.1"/>
    </source>
</evidence>
<evidence type="ECO:0000313" key="16">
    <source>
        <dbReference type="EMBL" id="BCA95980.1"/>
    </source>
</evidence>
<dbReference type="PANTHER" id="PTHR30050:SF4">
    <property type="entry name" value="ATP-BINDING PROTEIN RV3427C IN INSERTION SEQUENCE-RELATED"/>
    <property type="match status" value="1"/>
</dbReference>
<dbReference type="Pfam" id="PF01695">
    <property type="entry name" value="IstB_IS21"/>
    <property type="match status" value="1"/>
</dbReference>
<organism evidence="5 21">
    <name type="scientific">Legionella antarctica</name>
    <dbReference type="NCBI Taxonomy" id="2708020"/>
    <lineage>
        <taxon>Bacteria</taxon>
        <taxon>Pseudomonadati</taxon>
        <taxon>Pseudomonadota</taxon>
        <taxon>Gammaproteobacteria</taxon>
        <taxon>Legionellales</taxon>
        <taxon>Legionellaceae</taxon>
        <taxon>Legionella</taxon>
    </lineage>
</organism>
<evidence type="ECO:0000313" key="9">
    <source>
        <dbReference type="EMBL" id="BCA94613.1"/>
    </source>
</evidence>
<evidence type="ECO:0000256" key="2">
    <source>
        <dbReference type="ARBA" id="ARBA00022741"/>
    </source>
</evidence>
<dbReference type="KEGG" id="lant:TUM19329_02650"/>
<accession>A0A6F8SZP6</accession>
<dbReference type="InterPro" id="IPR003593">
    <property type="entry name" value="AAA+_ATPase"/>
</dbReference>
<dbReference type="InterPro" id="IPR028350">
    <property type="entry name" value="DNAC/IstB-like"/>
</dbReference>
<dbReference type="EMBL" id="AP022839">
    <property type="protein sequence ID" value="BCA96519.1"/>
    <property type="molecule type" value="Genomic_DNA"/>
</dbReference>
<dbReference type="NCBIfam" id="NF038214">
    <property type="entry name" value="IS21_help_AAA"/>
    <property type="match status" value="1"/>
</dbReference>
<dbReference type="KEGG" id="lant:TUM19329_09740"/>
<dbReference type="EMBL" id="AP022839">
    <property type="protein sequence ID" value="BCA94613.1"/>
    <property type="molecule type" value="Genomic_DNA"/>
</dbReference>
<evidence type="ECO:0000259" key="4">
    <source>
        <dbReference type="SMART" id="SM00382"/>
    </source>
</evidence>
<dbReference type="KEGG" id="lant:TUM19329_19250"/>
<dbReference type="KEGG" id="lant:TUM19329_22010"/>
<evidence type="ECO:0000313" key="13">
    <source>
        <dbReference type="EMBL" id="BCA95564.1"/>
    </source>
</evidence>
<keyword evidence="3" id="KW-0067">ATP-binding</keyword>
<reference evidence="5" key="1">
    <citation type="journal article" date="2020" name="Microbiol. Resour. Announc.">
        <title>Complete Genome Sequence of Novel Psychrotolerant Legionella Strain TUM19329, Isolated from Antarctic Lake Sediment.</title>
        <authorList>
            <person name="Shimada S."/>
            <person name="Nakai R."/>
            <person name="Aoki K."/>
            <person name="Shimoeda N."/>
            <person name="Ohno G."/>
            <person name="Miyazaki Y."/>
            <person name="Kudoh S."/>
            <person name="Imura S."/>
            <person name="Watanabe K."/>
            <person name="Ishii Y."/>
            <person name="Tateda K."/>
        </authorList>
    </citation>
    <scope>NUCLEOTIDE SEQUENCE [LARGE SCALE GENOMIC DNA]</scope>
    <source>
        <strain evidence="5">TUM19329</strain>
    </source>
</reference>
<dbReference type="KEGG" id="lant:TUM19329_09570"/>
<dbReference type="Proteomes" id="UP000502894">
    <property type="component" value="Chromosome"/>
</dbReference>
<dbReference type="EMBL" id="AP022839">
    <property type="protein sequence ID" value="BCA93904.1"/>
    <property type="molecule type" value="Genomic_DNA"/>
</dbReference>
<feature type="domain" description="AAA+ ATPase" evidence="4">
    <location>
        <begin position="97"/>
        <end position="233"/>
    </location>
</feature>
<evidence type="ECO:0000313" key="11">
    <source>
        <dbReference type="EMBL" id="BCA95173.1"/>
    </source>
</evidence>
<dbReference type="KEGG" id="lant:TUM19329_23520"/>
<dbReference type="KEGG" id="lant:TUM19329_28800"/>
<dbReference type="KEGG" id="lant:TUM19329_23410"/>
<dbReference type="SUPFAM" id="SSF52540">
    <property type="entry name" value="P-loop containing nucleoside triphosphate hydrolases"/>
    <property type="match status" value="1"/>
</dbReference>
<dbReference type="InterPro" id="IPR002611">
    <property type="entry name" value="IstB_ATP-bd"/>
</dbReference>
<keyword evidence="21" id="KW-1185">Reference proteome</keyword>
<evidence type="ECO:0000313" key="20">
    <source>
        <dbReference type="EMBL" id="BCA96593.1"/>
    </source>
</evidence>
<dbReference type="CDD" id="cd00009">
    <property type="entry name" value="AAA"/>
    <property type="match status" value="1"/>
</dbReference>
<evidence type="ECO:0000313" key="21">
    <source>
        <dbReference type="Proteomes" id="UP000502894"/>
    </source>
</evidence>
<dbReference type="PANTHER" id="PTHR30050">
    <property type="entry name" value="CHROMOSOMAL REPLICATION INITIATOR PROTEIN DNAA"/>
    <property type="match status" value="1"/>
</dbReference>
<dbReference type="Gene3D" id="3.40.50.300">
    <property type="entry name" value="P-loop containing nucleotide triphosphate hydrolases"/>
    <property type="match status" value="1"/>
</dbReference>
<dbReference type="PIRSF" id="PIRSF003073">
    <property type="entry name" value="DNAC_TnpB_IstB"/>
    <property type="match status" value="1"/>
</dbReference>
<dbReference type="KEGG" id="lant:TUM19329_12080"/>
<evidence type="ECO:0000313" key="12">
    <source>
        <dbReference type="EMBL" id="BCA95198.1"/>
    </source>
</evidence>
<evidence type="ECO:0000313" key="8">
    <source>
        <dbReference type="EMBL" id="BCA94596.1"/>
    </source>
</evidence>
<dbReference type="InterPro" id="IPR047661">
    <property type="entry name" value="IstB"/>
</dbReference>
<dbReference type="EMBL" id="AP022839">
    <property type="protein sequence ID" value="BCA95198.1"/>
    <property type="molecule type" value="Genomic_DNA"/>
</dbReference>
<dbReference type="EMBL" id="AP022839">
    <property type="protein sequence ID" value="BCA95564.1"/>
    <property type="molecule type" value="Genomic_DNA"/>
</dbReference>